<evidence type="ECO:0000256" key="1">
    <source>
        <dbReference type="SAM" id="MobiDB-lite"/>
    </source>
</evidence>
<keyword evidence="3" id="KW-1185">Reference proteome</keyword>
<evidence type="ECO:0008006" key="4">
    <source>
        <dbReference type="Google" id="ProtNLM"/>
    </source>
</evidence>
<feature type="compositionally biased region" description="Basic and acidic residues" evidence="1">
    <location>
        <begin position="68"/>
        <end position="82"/>
    </location>
</feature>
<feature type="region of interest" description="Disordered" evidence="1">
    <location>
        <begin position="68"/>
        <end position="97"/>
    </location>
</feature>
<evidence type="ECO:0000313" key="2">
    <source>
        <dbReference type="EMBL" id="KYQ53937.1"/>
    </source>
</evidence>
<gene>
    <name evidence="2" type="ORF">ALC60_07150</name>
</gene>
<dbReference type="EMBL" id="KQ982605">
    <property type="protein sequence ID" value="KYQ53937.1"/>
    <property type="molecule type" value="Genomic_DNA"/>
</dbReference>
<name>A0A151X174_9HYME</name>
<organism evidence="2 3">
    <name type="scientific">Mycetomoellerius zeteki</name>
    <dbReference type="NCBI Taxonomy" id="64791"/>
    <lineage>
        <taxon>Eukaryota</taxon>
        <taxon>Metazoa</taxon>
        <taxon>Ecdysozoa</taxon>
        <taxon>Arthropoda</taxon>
        <taxon>Hexapoda</taxon>
        <taxon>Insecta</taxon>
        <taxon>Pterygota</taxon>
        <taxon>Neoptera</taxon>
        <taxon>Endopterygota</taxon>
        <taxon>Hymenoptera</taxon>
        <taxon>Apocrita</taxon>
        <taxon>Aculeata</taxon>
        <taxon>Formicoidea</taxon>
        <taxon>Formicidae</taxon>
        <taxon>Myrmicinae</taxon>
        <taxon>Mycetomoellerius</taxon>
    </lineage>
</organism>
<proteinExistence type="predicted"/>
<accession>A0A151X174</accession>
<dbReference type="AlphaFoldDB" id="A0A151X174"/>
<dbReference type="Proteomes" id="UP000075809">
    <property type="component" value="Unassembled WGS sequence"/>
</dbReference>
<evidence type="ECO:0000313" key="3">
    <source>
        <dbReference type="Proteomes" id="UP000075809"/>
    </source>
</evidence>
<sequence length="97" mass="10582">QCHHCDGDQDTAQHTLEVCPAWDAERGDLVAEVGRDLSLPGIVGAMLESERKWCAVSSFCERVMLAKEEAERAREPTRDGVAARRGAMAARGQGTTR</sequence>
<protein>
    <recommendedName>
        <fullName evidence="4">Reverse transcriptase</fullName>
    </recommendedName>
</protein>
<feature type="non-terminal residue" evidence="2">
    <location>
        <position position="1"/>
    </location>
</feature>
<dbReference type="STRING" id="64791.A0A151X174"/>
<reference evidence="2 3" key="1">
    <citation type="submission" date="2015-09" db="EMBL/GenBank/DDBJ databases">
        <title>Trachymyrmex zeteki WGS genome.</title>
        <authorList>
            <person name="Nygaard S."/>
            <person name="Hu H."/>
            <person name="Boomsma J."/>
            <person name="Zhang G."/>
        </authorList>
    </citation>
    <scope>NUCLEOTIDE SEQUENCE [LARGE SCALE GENOMIC DNA]</scope>
    <source>
        <strain evidence="2">Tzet28-1</strain>
        <tissue evidence="2">Whole body</tissue>
    </source>
</reference>
<feature type="compositionally biased region" description="Low complexity" evidence="1">
    <location>
        <begin position="83"/>
        <end position="97"/>
    </location>
</feature>